<dbReference type="OrthoDB" id="2085191at2"/>
<protein>
    <submittedName>
        <fullName evidence="1">Uncharacterized protein</fullName>
    </submittedName>
</protein>
<dbReference type="EMBL" id="SGXF01000002">
    <property type="protein sequence ID" value="RZT01090.1"/>
    <property type="molecule type" value="Genomic_DNA"/>
</dbReference>
<evidence type="ECO:0000313" key="1">
    <source>
        <dbReference type="EMBL" id="RZT01090.1"/>
    </source>
</evidence>
<accession>A0A4Q7PMG7</accession>
<proteinExistence type="predicted"/>
<gene>
    <name evidence="1" type="ORF">EV209_1531</name>
</gene>
<dbReference type="RefSeq" id="WP_130434673.1">
    <property type="nucleotide sequence ID" value="NZ_SGXF01000002.1"/>
</dbReference>
<sequence>METEYFLENQYDAVYNQLCLAYRPKSDEELTALWAYHQTHHKQRGDRHWIGFLVCEDLLRQRGNTILDRTYPKN</sequence>
<reference evidence="1 2" key="1">
    <citation type="submission" date="2019-02" db="EMBL/GenBank/DDBJ databases">
        <title>Genomic Encyclopedia of Type Strains, Phase IV (KMG-IV): sequencing the most valuable type-strain genomes for metagenomic binning, comparative biology and taxonomic classification.</title>
        <authorList>
            <person name="Goeker M."/>
        </authorList>
    </citation>
    <scope>NUCLEOTIDE SEQUENCE [LARGE SCALE GENOMIC DNA]</scope>
    <source>
        <strain evidence="1 2">DSM 29486</strain>
    </source>
</reference>
<keyword evidence="2" id="KW-1185">Reference proteome</keyword>
<dbReference type="Proteomes" id="UP000292927">
    <property type="component" value="Unassembled WGS sequence"/>
</dbReference>
<dbReference type="AlphaFoldDB" id="A0A4Q7PMG7"/>
<name>A0A4Q7PMG7_9FIRM</name>
<comment type="caution">
    <text evidence="1">The sequence shown here is derived from an EMBL/GenBank/DDBJ whole genome shotgun (WGS) entry which is preliminary data.</text>
</comment>
<organism evidence="1 2">
    <name type="scientific">Cuneatibacter caecimuris</name>
    <dbReference type="NCBI Taxonomy" id="1796618"/>
    <lineage>
        <taxon>Bacteria</taxon>
        <taxon>Bacillati</taxon>
        <taxon>Bacillota</taxon>
        <taxon>Clostridia</taxon>
        <taxon>Lachnospirales</taxon>
        <taxon>Lachnospiraceae</taxon>
        <taxon>Cuneatibacter</taxon>
    </lineage>
</organism>
<evidence type="ECO:0000313" key="2">
    <source>
        <dbReference type="Proteomes" id="UP000292927"/>
    </source>
</evidence>